<protein>
    <recommendedName>
        <fullName evidence="5">Zn-ribbon domain-containing OB-fold protein</fullName>
    </recommendedName>
</protein>
<dbReference type="InterPro" id="IPR012340">
    <property type="entry name" value="NA-bd_OB-fold"/>
</dbReference>
<evidence type="ECO:0000313" key="3">
    <source>
        <dbReference type="EMBL" id="KAA0024900.1"/>
    </source>
</evidence>
<dbReference type="AlphaFoldDB" id="A0A5A7SFJ5"/>
<dbReference type="RefSeq" id="WP_149428676.1">
    <property type="nucleotide sequence ID" value="NZ_VLNY01000001.1"/>
</dbReference>
<gene>
    <name evidence="3" type="ORF">FOY51_02960</name>
</gene>
<comment type="caution">
    <text evidence="3">The sequence shown here is derived from an EMBL/GenBank/DDBJ whole genome shotgun (WGS) entry which is preliminary data.</text>
</comment>
<reference evidence="3 4" key="1">
    <citation type="submission" date="2019-07" db="EMBL/GenBank/DDBJ databases">
        <title>Rhodococcus cavernicolus sp. nov., isolated from a cave.</title>
        <authorList>
            <person name="Lee S.D."/>
        </authorList>
    </citation>
    <scope>NUCLEOTIDE SEQUENCE [LARGE SCALE GENOMIC DNA]</scope>
    <source>
        <strain evidence="3 4">C1-24</strain>
    </source>
</reference>
<evidence type="ECO:0000259" key="2">
    <source>
        <dbReference type="Pfam" id="PF12172"/>
    </source>
</evidence>
<dbReference type="PANTHER" id="PTHR34075">
    <property type="entry name" value="BLR3430 PROTEIN"/>
    <property type="match status" value="1"/>
</dbReference>
<proteinExistence type="predicted"/>
<sequence length="142" mass="15760">MTIDAEFADIVADVPPPTPTGLSMPFWRAAAEGRLIMQRCGDCRQFAAYPRSVCPHCWSTHRTWEEVAGRGEVQTFTTVHRAGNAGWQAVTPYVVGLIRLDEGPVLLTQFHDDAGALHEGAQCEVVFTRVGAWTLPFFRRTT</sequence>
<dbReference type="PANTHER" id="PTHR34075:SF5">
    <property type="entry name" value="BLR3430 PROTEIN"/>
    <property type="match status" value="1"/>
</dbReference>
<dbReference type="InterPro" id="IPR002878">
    <property type="entry name" value="ChsH2_C"/>
</dbReference>
<accession>A0A5A7SFJ5</accession>
<dbReference type="SUPFAM" id="SSF50249">
    <property type="entry name" value="Nucleic acid-binding proteins"/>
    <property type="match status" value="1"/>
</dbReference>
<feature type="domain" description="ChsH2 rubredoxin-like zinc ribbon" evidence="2">
    <location>
        <begin position="27"/>
        <end position="60"/>
    </location>
</feature>
<dbReference type="OrthoDB" id="7470921at2"/>
<evidence type="ECO:0000259" key="1">
    <source>
        <dbReference type="Pfam" id="PF01796"/>
    </source>
</evidence>
<feature type="domain" description="ChsH2 C-terminal OB-fold" evidence="1">
    <location>
        <begin position="64"/>
        <end position="127"/>
    </location>
</feature>
<dbReference type="Pfam" id="PF12172">
    <property type="entry name" value="zf-ChsH2"/>
    <property type="match status" value="1"/>
</dbReference>
<name>A0A5A7SFJ5_9NOCA</name>
<dbReference type="InterPro" id="IPR022002">
    <property type="entry name" value="ChsH2_Znr"/>
</dbReference>
<dbReference type="Gene3D" id="6.10.30.10">
    <property type="match status" value="1"/>
</dbReference>
<organism evidence="3 4">
    <name type="scientific">Antrihabitans cavernicola</name>
    <dbReference type="NCBI Taxonomy" id="2495913"/>
    <lineage>
        <taxon>Bacteria</taxon>
        <taxon>Bacillati</taxon>
        <taxon>Actinomycetota</taxon>
        <taxon>Actinomycetes</taxon>
        <taxon>Mycobacteriales</taxon>
        <taxon>Nocardiaceae</taxon>
        <taxon>Antrihabitans</taxon>
    </lineage>
</organism>
<dbReference type="EMBL" id="VLNY01000001">
    <property type="protein sequence ID" value="KAA0024900.1"/>
    <property type="molecule type" value="Genomic_DNA"/>
</dbReference>
<keyword evidence="4" id="KW-1185">Reference proteome</keyword>
<dbReference type="Pfam" id="PF01796">
    <property type="entry name" value="OB_ChsH2_C"/>
    <property type="match status" value="1"/>
</dbReference>
<evidence type="ECO:0000313" key="4">
    <source>
        <dbReference type="Proteomes" id="UP000322244"/>
    </source>
</evidence>
<dbReference type="InterPro" id="IPR052513">
    <property type="entry name" value="Thioester_dehydratase-like"/>
</dbReference>
<evidence type="ECO:0008006" key="5">
    <source>
        <dbReference type="Google" id="ProtNLM"/>
    </source>
</evidence>
<dbReference type="Proteomes" id="UP000322244">
    <property type="component" value="Unassembled WGS sequence"/>
</dbReference>